<feature type="signal peptide" evidence="1">
    <location>
        <begin position="1"/>
        <end position="16"/>
    </location>
</feature>
<dbReference type="PaxDb" id="6239-M03F8.6"/>
<dbReference type="Proteomes" id="UP000001940">
    <property type="component" value="Chromosome V"/>
</dbReference>
<dbReference type="EMBL" id="BX284605">
    <property type="protein sequence ID" value="SOF58863.1"/>
    <property type="molecule type" value="Genomic_DNA"/>
</dbReference>
<keyword evidence="3" id="KW-1185">Reference proteome</keyword>
<feature type="chain" id="PRO_5012519273" evidence="1">
    <location>
        <begin position="17"/>
        <end position="228"/>
    </location>
</feature>
<evidence type="ECO:0000313" key="3">
    <source>
        <dbReference type="Proteomes" id="UP000001940"/>
    </source>
</evidence>
<keyword evidence="1" id="KW-0732">Signal</keyword>
<organism evidence="2 3">
    <name type="scientific">Caenorhabditis elegans</name>
    <dbReference type="NCBI Taxonomy" id="6239"/>
    <lineage>
        <taxon>Eukaryota</taxon>
        <taxon>Metazoa</taxon>
        <taxon>Ecdysozoa</taxon>
        <taxon>Nematoda</taxon>
        <taxon>Chromadorea</taxon>
        <taxon>Rhabditida</taxon>
        <taxon>Rhabditina</taxon>
        <taxon>Rhabditomorpha</taxon>
        <taxon>Rhabditoidea</taxon>
        <taxon>Rhabditidae</taxon>
        <taxon>Peloderinae</taxon>
        <taxon>Caenorhabditis</taxon>
    </lineage>
</organism>
<dbReference type="WormBase" id="M03F8.6a">
    <property type="protein sequence ID" value="CE52117"/>
    <property type="gene ID" value="WBGene00019765"/>
</dbReference>
<dbReference type="SUPFAM" id="SSF63712">
    <property type="entry name" value="Nicotinic receptor ligand binding domain-like"/>
    <property type="match status" value="1"/>
</dbReference>
<dbReference type="Bgee" id="WBGene00019765">
    <property type="expression patterns" value="Expressed in larva and 3 other cell types or tissues"/>
</dbReference>
<dbReference type="GO" id="GO:0016020">
    <property type="term" value="C:membrane"/>
    <property type="evidence" value="ECO:0007669"/>
    <property type="project" value="InterPro"/>
</dbReference>
<evidence type="ECO:0000256" key="1">
    <source>
        <dbReference type="SAM" id="SignalP"/>
    </source>
</evidence>
<dbReference type="Gene3D" id="2.70.170.10">
    <property type="entry name" value="Neurotransmitter-gated ion-channel ligand-binding domain"/>
    <property type="match status" value="1"/>
</dbReference>
<sequence length="228" mass="26861">MIFFYTILCLLPSLSASAIDEDLIIERRPHHVDWEDLFMEYNKYSAPDRSRQEVNLTLEIIDISFHRVLFELVQTWRDERLRFVGSVRVPVPSHIQPWYPDTYIRNGWDVIVEQKSLELNYDGTFSLRQKYQATLDLDEKNKLFQDLTLVISSFNNYGTERINYNLISSKSEVKNYEHISLHKVSRKSDNIYFDDLHIGIHYSPVISQPTTTQKYESSTLAQSNNSTK</sequence>
<reference evidence="2 3" key="1">
    <citation type="journal article" date="1998" name="Science">
        <title>Genome sequence of the nematode C. elegans: a platform for investigating biology.</title>
        <authorList>
            <consortium name="The C. elegans sequencing consortium"/>
            <person name="Sulson J.E."/>
            <person name="Waterston R."/>
        </authorList>
    </citation>
    <scope>NUCLEOTIDE SEQUENCE [LARGE SCALE GENOMIC DNA]</scope>
    <source>
        <strain evidence="2 3">Bristol N2</strain>
    </source>
</reference>
<dbReference type="eggNOG" id="ENOG502SZZZ">
    <property type="taxonomic scope" value="Eukaryota"/>
</dbReference>
<dbReference type="AGR" id="WB:WBGene00019765"/>
<protein>
    <submittedName>
        <fullName evidence="2">Neur_chan_LBD domain-containing protein</fullName>
    </submittedName>
</protein>
<name>A0A2C9C387_CAEEL</name>
<dbReference type="InParanoid" id="A0A2C9C387"/>
<dbReference type="InterPro" id="IPR036734">
    <property type="entry name" value="Neur_chan_lig-bd_sf"/>
</dbReference>
<dbReference type="FunCoup" id="A0A2C9C387">
    <property type="interactions" value="64"/>
</dbReference>
<gene>
    <name evidence="2" type="ORF">CELE_M03F8.6</name>
    <name evidence="2 4" type="ORF">M03F8.6</name>
</gene>
<evidence type="ECO:0000313" key="4">
    <source>
        <dbReference type="WormBase" id="M03F8.6a"/>
    </source>
</evidence>
<accession>A0A2C9C387</accession>
<proteinExistence type="predicted"/>
<dbReference type="GO" id="GO:0005230">
    <property type="term" value="F:extracellular ligand-gated monoatomic ion channel activity"/>
    <property type="evidence" value="ECO:0007669"/>
    <property type="project" value="InterPro"/>
</dbReference>
<evidence type="ECO:0000313" key="2">
    <source>
        <dbReference type="EMBL" id="SOF58863.1"/>
    </source>
</evidence>
<dbReference type="OrthoDB" id="5861496at2759"/>
<dbReference type="AlphaFoldDB" id="A0A2C9C387"/>
<dbReference type="SMR" id="A0A2C9C387"/>
<dbReference type="ExpressionAtlas" id="A0A2C9C387">
    <property type="expression patterns" value="baseline and differential"/>
</dbReference>